<dbReference type="RefSeq" id="WP_188474813.1">
    <property type="nucleotide sequence ID" value="NZ_BMFZ01000010.1"/>
</dbReference>
<keyword evidence="3" id="KW-1185">Reference proteome</keyword>
<dbReference type="InterPro" id="IPR037883">
    <property type="entry name" value="Knr4/Smi1-like_sf"/>
</dbReference>
<evidence type="ECO:0000313" key="2">
    <source>
        <dbReference type="EMBL" id="GGA56543.1"/>
    </source>
</evidence>
<dbReference type="Gene3D" id="3.40.1580.10">
    <property type="entry name" value="SMI1/KNR4-like"/>
    <property type="match status" value="1"/>
</dbReference>
<evidence type="ECO:0000259" key="1">
    <source>
        <dbReference type="Pfam" id="PF09346"/>
    </source>
</evidence>
<organism evidence="2 3">
    <name type="scientific">Hafnia psychrotolerans</name>
    <dbReference type="NCBI Taxonomy" id="1477018"/>
    <lineage>
        <taxon>Bacteria</taxon>
        <taxon>Pseudomonadati</taxon>
        <taxon>Pseudomonadota</taxon>
        <taxon>Gammaproteobacteria</taxon>
        <taxon>Enterobacterales</taxon>
        <taxon>Hafniaceae</taxon>
        <taxon>Hafnia</taxon>
    </lineage>
</organism>
<reference evidence="3" key="1">
    <citation type="journal article" date="2019" name="Int. J. Syst. Evol. Microbiol.">
        <title>The Global Catalogue of Microorganisms (GCM) 10K type strain sequencing project: providing services to taxonomists for standard genome sequencing and annotation.</title>
        <authorList>
            <consortium name="The Broad Institute Genomics Platform"/>
            <consortium name="The Broad Institute Genome Sequencing Center for Infectious Disease"/>
            <person name="Wu L."/>
            <person name="Ma J."/>
        </authorList>
    </citation>
    <scope>NUCLEOTIDE SEQUENCE [LARGE SCALE GENOMIC DNA]</scope>
    <source>
        <strain evidence="3">CGMCC 1.12806</strain>
    </source>
</reference>
<accession>A0ABQ1H3Y1</accession>
<comment type="caution">
    <text evidence="2">The sequence shown here is derived from an EMBL/GenBank/DDBJ whole genome shotgun (WGS) entry which is preliminary data.</text>
</comment>
<dbReference type="EMBL" id="BMFZ01000010">
    <property type="protein sequence ID" value="GGA56543.1"/>
    <property type="molecule type" value="Genomic_DNA"/>
</dbReference>
<gene>
    <name evidence="2" type="ORF">GCM10011328_35010</name>
</gene>
<dbReference type="Pfam" id="PF09346">
    <property type="entry name" value="SMI1_KNR4"/>
    <property type="match status" value="1"/>
</dbReference>
<proteinExistence type="predicted"/>
<dbReference type="Proteomes" id="UP000627464">
    <property type="component" value="Unassembled WGS sequence"/>
</dbReference>
<feature type="domain" description="Knr4/Smi1-like" evidence="1">
    <location>
        <begin position="15"/>
        <end position="114"/>
    </location>
</feature>
<dbReference type="SUPFAM" id="SSF160631">
    <property type="entry name" value="SMI1/KNR4-like"/>
    <property type="match status" value="1"/>
</dbReference>
<dbReference type="InterPro" id="IPR018958">
    <property type="entry name" value="Knr4/Smi1-like_dom"/>
</dbReference>
<sequence length="132" mass="15533">MTNRAGMYKVYLSPGFSLPESFIDYVSGAELEDIESWWLFCCAQNYVDFWCDKIRKLYPERNLIPFANWRHSDDIVCFDGEDTSGDPKVYYVHAFASAGWEDKGYTDNFEEWLKMARLESARHKAERAEDEE</sequence>
<evidence type="ECO:0000313" key="3">
    <source>
        <dbReference type="Proteomes" id="UP000627464"/>
    </source>
</evidence>
<protein>
    <recommendedName>
        <fullName evidence="1">Knr4/Smi1-like domain-containing protein</fullName>
    </recommendedName>
</protein>
<name>A0ABQ1H3Y1_9GAMM</name>